<comment type="caution">
    <text evidence="1">The sequence shown here is derived from an EMBL/GenBank/DDBJ whole genome shotgun (WGS) entry which is preliminary data.</text>
</comment>
<name>A0ACC2KPC4_PERAE</name>
<gene>
    <name evidence="1" type="ORF">MRB53_031373</name>
</gene>
<keyword evidence="2" id="KW-1185">Reference proteome</keyword>
<accession>A0ACC2KPC4</accession>
<dbReference type="Proteomes" id="UP001234297">
    <property type="component" value="Chromosome 10"/>
</dbReference>
<sequence length="123" mass="14181">MLLWIRSGREWMLQGCSTGRRKRFLHQPQAWPSKRGMTDSAARSQEELERWDWVLIILVQGLVVPIQGLSHRKEKRRNNASALSEKGHAAKLQIRLNQAAGIKSWHGQGLMRRQMVAAARGRY</sequence>
<reference evidence="1 2" key="1">
    <citation type="journal article" date="2022" name="Hortic Res">
        <title>A haplotype resolved chromosomal level avocado genome allows analysis of novel avocado genes.</title>
        <authorList>
            <person name="Nath O."/>
            <person name="Fletcher S.J."/>
            <person name="Hayward A."/>
            <person name="Shaw L.M."/>
            <person name="Masouleh A.K."/>
            <person name="Furtado A."/>
            <person name="Henry R.J."/>
            <person name="Mitter N."/>
        </authorList>
    </citation>
    <scope>NUCLEOTIDE SEQUENCE [LARGE SCALE GENOMIC DNA]</scope>
    <source>
        <strain evidence="2">cv. Hass</strain>
    </source>
</reference>
<proteinExistence type="predicted"/>
<protein>
    <submittedName>
        <fullName evidence="1">Uncharacterized protein</fullName>
    </submittedName>
</protein>
<organism evidence="1 2">
    <name type="scientific">Persea americana</name>
    <name type="common">Avocado</name>
    <dbReference type="NCBI Taxonomy" id="3435"/>
    <lineage>
        <taxon>Eukaryota</taxon>
        <taxon>Viridiplantae</taxon>
        <taxon>Streptophyta</taxon>
        <taxon>Embryophyta</taxon>
        <taxon>Tracheophyta</taxon>
        <taxon>Spermatophyta</taxon>
        <taxon>Magnoliopsida</taxon>
        <taxon>Magnoliidae</taxon>
        <taxon>Laurales</taxon>
        <taxon>Lauraceae</taxon>
        <taxon>Persea</taxon>
    </lineage>
</organism>
<dbReference type="EMBL" id="CM056818">
    <property type="protein sequence ID" value="KAJ8622844.1"/>
    <property type="molecule type" value="Genomic_DNA"/>
</dbReference>
<evidence type="ECO:0000313" key="2">
    <source>
        <dbReference type="Proteomes" id="UP001234297"/>
    </source>
</evidence>
<evidence type="ECO:0000313" key="1">
    <source>
        <dbReference type="EMBL" id="KAJ8622844.1"/>
    </source>
</evidence>